<evidence type="ECO:0000313" key="11">
    <source>
        <dbReference type="EMBL" id="CEJ91630.1"/>
    </source>
</evidence>
<feature type="compositionally biased region" description="Polar residues" evidence="10">
    <location>
        <begin position="15"/>
        <end position="25"/>
    </location>
</feature>
<sequence>MSRVFKTFPSRDSTKPAQLAQQPTRPTRSLLTGTFFIFAQSSPPKASLSRPTTHQQPQPPAESPIMPASLAPFVLRRPWLTKLLTPAASWYANAAGYRKLGLRYDDLLEEESEAVQIAIRRLSDKEAYDRVYRLRRSIQCSYQHKLLPKSEWTKPEEDVPYLRPLVAQVEAELAEKDALDSMNVIKSH</sequence>
<dbReference type="OrthoDB" id="429671at2759"/>
<dbReference type="HOGENOM" id="CLU_1442011_0_0_1"/>
<keyword evidence="4" id="KW-0679">Respiratory chain</keyword>
<dbReference type="InterPro" id="IPR036544">
    <property type="entry name" value="QCR7_sf"/>
</dbReference>
<gene>
    <name evidence="11" type="ORF">VHEMI07332</name>
</gene>
<keyword evidence="3" id="KW-0813">Transport</keyword>
<feature type="region of interest" description="Disordered" evidence="10">
    <location>
        <begin position="1"/>
        <end position="25"/>
    </location>
</feature>
<evidence type="ECO:0000256" key="4">
    <source>
        <dbReference type="ARBA" id="ARBA00022660"/>
    </source>
</evidence>
<dbReference type="InterPro" id="IPR003197">
    <property type="entry name" value="QCR7"/>
</dbReference>
<dbReference type="Proteomes" id="UP000039046">
    <property type="component" value="Unassembled WGS sequence"/>
</dbReference>
<organism evidence="11 12">
    <name type="scientific">[Torrubiella] hemipterigena</name>
    <dbReference type="NCBI Taxonomy" id="1531966"/>
    <lineage>
        <taxon>Eukaryota</taxon>
        <taxon>Fungi</taxon>
        <taxon>Dikarya</taxon>
        <taxon>Ascomycota</taxon>
        <taxon>Pezizomycotina</taxon>
        <taxon>Sordariomycetes</taxon>
        <taxon>Hypocreomycetidae</taxon>
        <taxon>Hypocreales</taxon>
        <taxon>Clavicipitaceae</taxon>
        <taxon>Clavicipitaceae incertae sedis</taxon>
        <taxon>'Torrubiella' clade</taxon>
    </lineage>
</organism>
<dbReference type="FunFam" id="1.10.1090.10:FF:000001">
    <property type="entry name" value="Cytochrome b-c1 complex subunit 7"/>
    <property type="match status" value="1"/>
</dbReference>
<evidence type="ECO:0000256" key="2">
    <source>
        <dbReference type="ARBA" id="ARBA00008554"/>
    </source>
</evidence>
<evidence type="ECO:0000256" key="9">
    <source>
        <dbReference type="ARBA" id="ARBA00031684"/>
    </source>
</evidence>
<dbReference type="PANTHER" id="PTHR12022:SF0">
    <property type="entry name" value="CYTOCHROME B-C1 COMPLEX SUBUNIT 7"/>
    <property type="match status" value="1"/>
</dbReference>
<evidence type="ECO:0000256" key="10">
    <source>
        <dbReference type="SAM" id="MobiDB-lite"/>
    </source>
</evidence>
<accession>A0A0A1TL59</accession>
<feature type="region of interest" description="Disordered" evidence="10">
    <location>
        <begin position="42"/>
        <end position="66"/>
    </location>
</feature>
<dbReference type="GO" id="GO:0005743">
    <property type="term" value="C:mitochondrial inner membrane"/>
    <property type="evidence" value="ECO:0007669"/>
    <property type="project" value="UniProtKB-SubCell"/>
</dbReference>
<evidence type="ECO:0000256" key="5">
    <source>
        <dbReference type="ARBA" id="ARBA00022792"/>
    </source>
</evidence>
<dbReference type="Pfam" id="PF02271">
    <property type="entry name" value="UCR_14kD"/>
    <property type="match status" value="1"/>
</dbReference>
<keyword evidence="5" id="KW-0999">Mitochondrion inner membrane</keyword>
<evidence type="ECO:0000256" key="8">
    <source>
        <dbReference type="ARBA" id="ARBA00023136"/>
    </source>
</evidence>
<evidence type="ECO:0000313" key="12">
    <source>
        <dbReference type="Proteomes" id="UP000039046"/>
    </source>
</evidence>
<dbReference type="EMBL" id="CDHN01000004">
    <property type="protein sequence ID" value="CEJ91630.1"/>
    <property type="molecule type" value="Genomic_DNA"/>
</dbReference>
<dbReference type="AlphaFoldDB" id="A0A0A1TL59"/>
<evidence type="ECO:0000256" key="7">
    <source>
        <dbReference type="ARBA" id="ARBA00023128"/>
    </source>
</evidence>
<keyword evidence="6" id="KW-0249">Electron transport</keyword>
<protein>
    <recommendedName>
        <fullName evidence="9">Complex III subunit 7</fullName>
    </recommendedName>
</protein>
<keyword evidence="12" id="KW-1185">Reference proteome</keyword>
<keyword evidence="7" id="KW-0496">Mitochondrion</keyword>
<comment type="subcellular location">
    <subcellularLocation>
        <location evidence="1">Mitochondrion inner membrane</location>
        <topology evidence="1">Peripheral membrane protein</topology>
        <orientation evidence="1">Matrix side</orientation>
    </subcellularLocation>
</comment>
<evidence type="ECO:0000256" key="3">
    <source>
        <dbReference type="ARBA" id="ARBA00022448"/>
    </source>
</evidence>
<reference evidence="11 12" key="1">
    <citation type="journal article" date="2015" name="Genome Announc.">
        <title>Draft Genome Sequence and Gene Annotation of the Entomopathogenic Fungus Verticillium hemipterigenum.</title>
        <authorList>
            <person name="Horn F."/>
            <person name="Habel A."/>
            <person name="Scharf D.H."/>
            <person name="Dworschak J."/>
            <person name="Brakhage A.A."/>
            <person name="Guthke R."/>
            <person name="Hertweck C."/>
            <person name="Linde J."/>
        </authorList>
    </citation>
    <scope>NUCLEOTIDE SEQUENCE [LARGE SCALE GENOMIC DNA]</scope>
</reference>
<feature type="compositionally biased region" description="Polar residues" evidence="10">
    <location>
        <begin position="42"/>
        <end position="56"/>
    </location>
</feature>
<dbReference type="GO" id="GO:0045275">
    <property type="term" value="C:respiratory chain complex III"/>
    <property type="evidence" value="ECO:0007669"/>
    <property type="project" value="InterPro"/>
</dbReference>
<keyword evidence="8" id="KW-0472">Membrane</keyword>
<evidence type="ECO:0000256" key="6">
    <source>
        <dbReference type="ARBA" id="ARBA00022982"/>
    </source>
</evidence>
<comment type="similarity">
    <text evidence="2">Belongs to the UQCRB/QCR7 family.</text>
</comment>
<name>A0A0A1TL59_9HYPO</name>
<proteinExistence type="inferred from homology"/>
<dbReference type="Gene3D" id="1.10.1090.10">
    <property type="entry name" value="Cytochrome b-c1 complex subunit 7"/>
    <property type="match status" value="1"/>
</dbReference>
<dbReference type="SUPFAM" id="SSF81524">
    <property type="entry name" value="14 kDa protein of cytochrome bc1 complex (Ubiquinol-cytochrome c reductase)"/>
    <property type="match status" value="1"/>
</dbReference>
<dbReference type="GO" id="GO:0006122">
    <property type="term" value="P:mitochondrial electron transport, ubiquinol to cytochrome c"/>
    <property type="evidence" value="ECO:0007669"/>
    <property type="project" value="InterPro"/>
</dbReference>
<dbReference type="STRING" id="1531966.A0A0A1TL59"/>
<evidence type="ECO:0000256" key="1">
    <source>
        <dbReference type="ARBA" id="ARBA00004443"/>
    </source>
</evidence>
<dbReference type="PANTHER" id="PTHR12022">
    <property type="entry name" value="UBIQUINOL-CYTOCHROME C REDUCTASE COMPLEX 14 KD PROTEIN"/>
    <property type="match status" value="1"/>
</dbReference>